<evidence type="ECO:0000256" key="1">
    <source>
        <dbReference type="ARBA" id="ARBA00001946"/>
    </source>
</evidence>
<protein>
    <submittedName>
        <fullName evidence="7">Polyprenyl synthetase family protein</fullName>
        <ecNumber evidence="7">2.5.1.-</ecNumber>
    </submittedName>
</protein>
<name>A0ABV6C5R6_9ACTN</name>
<evidence type="ECO:0000256" key="3">
    <source>
        <dbReference type="ARBA" id="ARBA00022679"/>
    </source>
</evidence>
<keyword evidence="3 6" id="KW-0808">Transferase</keyword>
<dbReference type="InterPro" id="IPR008949">
    <property type="entry name" value="Isoprenoid_synthase_dom_sf"/>
</dbReference>
<dbReference type="RefSeq" id="WP_248104909.1">
    <property type="nucleotide sequence ID" value="NZ_JAKHEX010000001.1"/>
</dbReference>
<dbReference type="InterPro" id="IPR000092">
    <property type="entry name" value="Polyprenyl_synt"/>
</dbReference>
<dbReference type="PANTHER" id="PTHR12001">
    <property type="entry name" value="GERANYLGERANYL PYROPHOSPHATE SYNTHASE"/>
    <property type="match status" value="1"/>
</dbReference>
<dbReference type="Pfam" id="PF00348">
    <property type="entry name" value="polyprenyl_synt"/>
    <property type="match status" value="1"/>
</dbReference>
<comment type="caution">
    <text evidence="7">The sequence shown here is derived from an EMBL/GenBank/DDBJ whole genome shotgun (WGS) entry which is preliminary data.</text>
</comment>
<evidence type="ECO:0000256" key="4">
    <source>
        <dbReference type="ARBA" id="ARBA00022723"/>
    </source>
</evidence>
<gene>
    <name evidence="7" type="ORF">ACFFRE_10940</name>
</gene>
<dbReference type="SFLD" id="SFLDS00005">
    <property type="entry name" value="Isoprenoid_Synthase_Type_I"/>
    <property type="match status" value="1"/>
</dbReference>
<keyword evidence="8" id="KW-1185">Reference proteome</keyword>
<dbReference type="Proteomes" id="UP001589788">
    <property type="component" value="Unassembled WGS sequence"/>
</dbReference>
<organism evidence="7 8">
    <name type="scientific">Aciditerrimonas ferrireducens</name>
    <dbReference type="NCBI Taxonomy" id="667306"/>
    <lineage>
        <taxon>Bacteria</taxon>
        <taxon>Bacillati</taxon>
        <taxon>Actinomycetota</taxon>
        <taxon>Acidimicrobiia</taxon>
        <taxon>Acidimicrobiales</taxon>
        <taxon>Acidimicrobiaceae</taxon>
        <taxon>Aciditerrimonas</taxon>
    </lineage>
</organism>
<evidence type="ECO:0000313" key="7">
    <source>
        <dbReference type="EMBL" id="MFC0082648.1"/>
    </source>
</evidence>
<dbReference type="EMBL" id="JBHLYQ010000129">
    <property type="protein sequence ID" value="MFC0082648.1"/>
    <property type="molecule type" value="Genomic_DNA"/>
</dbReference>
<proteinExistence type="inferred from homology"/>
<dbReference type="Gene3D" id="1.10.600.10">
    <property type="entry name" value="Farnesyl Diphosphate Synthase"/>
    <property type="match status" value="1"/>
</dbReference>
<evidence type="ECO:0000256" key="5">
    <source>
        <dbReference type="ARBA" id="ARBA00022842"/>
    </source>
</evidence>
<evidence type="ECO:0000256" key="6">
    <source>
        <dbReference type="RuleBase" id="RU004466"/>
    </source>
</evidence>
<dbReference type="InterPro" id="IPR033749">
    <property type="entry name" value="Polyprenyl_synt_CS"/>
</dbReference>
<sequence length="341" mass="35804">MDLAPLLELPSLGDGLSRLEPVLREAVGSGDPFLDEVVTHLIAAGGKRIRPSLALAAATSRGRRATREDLLGGVTVELVHLASLYHDDVMDEATMRRKVESVNARWGNLVAIVAGDYLLARSAEIAASLGAEIAGLLARTLAALCQGQVAEVQAAFRTDRSEDHYLETIAGKTAALMATSCRIGGLTAGLPSGEVEALTAFGERFGMLFQLRDDVLDVMADAETLGKPPGQDLAEGVYTLPALRALADPHVGQELGRLLGRPLDVAQRETARRLVAHSPGLREALAVGRRFAEEAAEATAGLADRALGRALQGLTDDLVQDMEEASACPLAPLPQAGEAAS</sequence>
<dbReference type="EC" id="2.5.1.-" evidence="7"/>
<keyword evidence="4" id="KW-0479">Metal-binding</keyword>
<accession>A0ABV6C5R6</accession>
<evidence type="ECO:0000313" key="8">
    <source>
        <dbReference type="Proteomes" id="UP001589788"/>
    </source>
</evidence>
<dbReference type="CDD" id="cd00685">
    <property type="entry name" value="Trans_IPPS_HT"/>
    <property type="match status" value="1"/>
</dbReference>
<dbReference type="SUPFAM" id="SSF48576">
    <property type="entry name" value="Terpenoid synthases"/>
    <property type="match status" value="1"/>
</dbReference>
<evidence type="ECO:0000256" key="2">
    <source>
        <dbReference type="ARBA" id="ARBA00006706"/>
    </source>
</evidence>
<reference evidence="7 8" key="1">
    <citation type="submission" date="2024-09" db="EMBL/GenBank/DDBJ databases">
        <authorList>
            <person name="Sun Q."/>
            <person name="Mori K."/>
        </authorList>
    </citation>
    <scope>NUCLEOTIDE SEQUENCE [LARGE SCALE GENOMIC DNA]</scope>
    <source>
        <strain evidence="7 8">JCM 15389</strain>
    </source>
</reference>
<comment type="cofactor">
    <cofactor evidence="1">
        <name>Mg(2+)</name>
        <dbReference type="ChEBI" id="CHEBI:18420"/>
    </cofactor>
</comment>
<dbReference type="PROSITE" id="PS00444">
    <property type="entry name" value="POLYPRENYL_SYNTHASE_2"/>
    <property type="match status" value="1"/>
</dbReference>
<comment type="similarity">
    <text evidence="2 6">Belongs to the FPP/GGPP synthase family.</text>
</comment>
<keyword evidence="5" id="KW-0460">Magnesium</keyword>
<dbReference type="PANTHER" id="PTHR12001:SF69">
    <property type="entry name" value="ALL TRANS-POLYPRENYL-DIPHOSPHATE SYNTHASE PDSS1"/>
    <property type="match status" value="1"/>
</dbReference>
<dbReference type="GO" id="GO:0016740">
    <property type="term" value="F:transferase activity"/>
    <property type="evidence" value="ECO:0007669"/>
    <property type="project" value="UniProtKB-KW"/>
</dbReference>